<accession>A0ABY7ENV7</accession>
<dbReference type="Proteomes" id="UP001164746">
    <property type="component" value="Chromosome 7"/>
</dbReference>
<sequence length="121" mass="14386">MVSLEVEIEDEMYYRAGAECFGNEHFTSAERFGQEHLCKTHEQRQMFQRAILGKTCSSSGKQSNTGFTNDEFMLFMVDTLCRDKGTWLADWVRQHVDTDDDERISRFEEDMYYYTYERSLN</sequence>
<name>A0ABY7ENV7_MYAAR</name>
<evidence type="ECO:0000313" key="1">
    <source>
        <dbReference type="EMBL" id="WAR10629.1"/>
    </source>
</evidence>
<evidence type="ECO:0000313" key="2">
    <source>
        <dbReference type="Proteomes" id="UP001164746"/>
    </source>
</evidence>
<organism evidence="1 2">
    <name type="scientific">Mya arenaria</name>
    <name type="common">Soft-shell clam</name>
    <dbReference type="NCBI Taxonomy" id="6604"/>
    <lineage>
        <taxon>Eukaryota</taxon>
        <taxon>Metazoa</taxon>
        <taxon>Spiralia</taxon>
        <taxon>Lophotrochozoa</taxon>
        <taxon>Mollusca</taxon>
        <taxon>Bivalvia</taxon>
        <taxon>Autobranchia</taxon>
        <taxon>Heteroconchia</taxon>
        <taxon>Euheterodonta</taxon>
        <taxon>Imparidentia</taxon>
        <taxon>Neoheterodontei</taxon>
        <taxon>Myida</taxon>
        <taxon>Myoidea</taxon>
        <taxon>Myidae</taxon>
        <taxon>Mya</taxon>
    </lineage>
</organism>
<keyword evidence="2" id="KW-1185">Reference proteome</keyword>
<proteinExistence type="predicted"/>
<gene>
    <name evidence="1" type="ORF">MAR_035705</name>
</gene>
<dbReference type="EMBL" id="CP111018">
    <property type="protein sequence ID" value="WAR10629.1"/>
    <property type="molecule type" value="Genomic_DNA"/>
</dbReference>
<reference evidence="1" key="1">
    <citation type="submission" date="2022-11" db="EMBL/GenBank/DDBJ databases">
        <title>Centuries of genome instability and evolution in soft-shell clam transmissible cancer (bioRxiv).</title>
        <authorList>
            <person name="Hart S.F.M."/>
            <person name="Yonemitsu M.A."/>
            <person name="Giersch R.M."/>
            <person name="Beal B.F."/>
            <person name="Arriagada G."/>
            <person name="Davis B.W."/>
            <person name="Ostrander E.A."/>
            <person name="Goff S.P."/>
            <person name="Metzger M.J."/>
        </authorList>
    </citation>
    <scope>NUCLEOTIDE SEQUENCE</scope>
    <source>
        <strain evidence="1">MELC-2E11</strain>
        <tissue evidence="1">Siphon/mantle</tissue>
    </source>
</reference>
<protein>
    <submittedName>
        <fullName evidence="1">Uncharacterized protein</fullName>
    </submittedName>
</protein>